<dbReference type="InterPro" id="IPR011611">
    <property type="entry name" value="PfkB_dom"/>
</dbReference>
<dbReference type="Proteomes" id="UP001166293">
    <property type="component" value="Unassembled WGS sequence"/>
</dbReference>
<evidence type="ECO:0000313" key="5">
    <source>
        <dbReference type="EMBL" id="MBV2359423.1"/>
    </source>
</evidence>
<feature type="binding site" evidence="3">
    <location>
        <position position="269"/>
    </location>
    <ligand>
        <name>K(+)</name>
        <dbReference type="ChEBI" id="CHEBI:29103"/>
    </ligand>
</feature>
<dbReference type="PANTHER" id="PTHR10584">
    <property type="entry name" value="SUGAR KINASE"/>
    <property type="match status" value="1"/>
</dbReference>
<keyword evidence="6" id="KW-1185">Reference proteome</keyword>
<evidence type="ECO:0000313" key="6">
    <source>
        <dbReference type="Proteomes" id="UP001166293"/>
    </source>
</evidence>
<name>A0ABS6N5Y5_9RHOB</name>
<feature type="domain" description="Carbohydrate kinase PfkB" evidence="4">
    <location>
        <begin position="6"/>
        <end position="280"/>
    </location>
</feature>
<feature type="binding site" evidence="3">
    <location>
        <position position="179"/>
    </location>
    <ligand>
        <name>ATP</name>
        <dbReference type="ChEBI" id="CHEBI:30616"/>
    </ligand>
</feature>
<dbReference type="InterPro" id="IPR011877">
    <property type="entry name" value="Ribokinase"/>
</dbReference>
<keyword evidence="1 3" id="KW-0808">Transferase</keyword>
<feature type="binding site" evidence="3">
    <location>
        <begin position="38"/>
        <end position="42"/>
    </location>
    <ligand>
        <name>substrate</name>
    </ligand>
</feature>
<feature type="binding site" evidence="3">
    <location>
        <position position="136"/>
    </location>
    <ligand>
        <name>substrate</name>
    </ligand>
</feature>
<feature type="binding site" evidence="3">
    <location>
        <begin position="205"/>
        <end position="210"/>
    </location>
    <ligand>
        <name>ATP</name>
        <dbReference type="ChEBI" id="CHEBI:30616"/>
    </ligand>
</feature>
<feature type="binding site" evidence="3">
    <location>
        <position position="235"/>
    </location>
    <ligand>
        <name>K(+)</name>
        <dbReference type="ChEBI" id="CHEBI:29103"/>
    </ligand>
</feature>
<accession>A0ABS6N5Y5</accession>
<comment type="activity regulation">
    <text evidence="3">Activated by a monovalent cation that binds near, but not in, the active site. The most likely occupant of the site in vivo is potassium. Ion binding induces a conformational change that may alter substrate affinity.</text>
</comment>
<feature type="binding site" evidence="3">
    <location>
        <position position="272"/>
    </location>
    <ligand>
        <name>K(+)</name>
        <dbReference type="ChEBI" id="CHEBI:29103"/>
    </ligand>
</feature>
<sequence>MTVFNLGSINADLTYRVPHLPQAGETLAAVSMTRGLGGKGTNMSVAGARAGARVVHIGAVGSDGAWAVERLTEYGVDTRHIARLDLPTGHAIIAVDDAGENAILLYPGANRAIPIEAVRRALEEATDSDLFVCQNETSLQAEAAETASARGMRVAYAAAPFDVASVRALLPMLDLLVLNAVEAQQLTAATGLEPQALPVRDVVVTLGSKGCRWINTDTGAVQDLPAVPVKPVDTTGAGDTFTGYLLAGLDRGMPMEQALRLASKAAAIMVTRLGTADVIPDLKDVQDFG</sequence>
<keyword evidence="3" id="KW-0479">Metal-binding</keyword>
<evidence type="ECO:0000259" key="4">
    <source>
        <dbReference type="Pfam" id="PF00294"/>
    </source>
</evidence>
<reference evidence="5" key="1">
    <citation type="submission" date="2021-06" db="EMBL/GenBank/DDBJ databases">
        <title>Thalassococcus sp. CAU 1522 isolated from sea sand, Republic of Korea.</title>
        <authorList>
            <person name="Kim W."/>
        </authorList>
    </citation>
    <scope>NUCLEOTIDE SEQUENCE</scope>
    <source>
        <strain evidence="5">CAU 1522</strain>
    </source>
</reference>
<dbReference type="EC" id="2.7.1.15" evidence="3"/>
<dbReference type="Pfam" id="PF00294">
    <property type="entry name" value="PfkB"/>
    <property type="match status" value="1"/>
</dbReference>
<evidence type="ECO:0000256" key="2">
    <source>
        <dbReference type="ARBA" id="ARBA00022777"/>
    </source>
</evidence>
<comment type="catalytic activity">
    <reaction evidence="3">
        <text>D-ribose + ATP = D-ribose 5-phosphate + ADP + H(+)</text>
        <dbReference type="Rhea" id="RHEA:13697"/>
        <dbReference type="ChEBI" id="CHEBI:15378"/>
        <dbReference type="ChEBI" id="CHEBI:30616"/>
        <dbReference type="ChEBI" id="CHEBI:47013"/>
        <dbReference type="ChEBI" id="CHEBI:78346"/>
        <dbReference type="ChEBI" id="CHEBI:456216"/>
        <dbReference type="EC" id="2.7.1.15"/>
    </reaction>
</comment>
<keyword evidence="3" id="KW-0067">ATP-binding</keyword>
<evidence type="ECO:0000256" key="3">
    <source>
        <dbReference type="HAMAP-Rule" id="MF_01987"/>
    </source>
</evidence>
<gene>
    <name evidence="3" type="primary">rbsK</name>
    <name evidence="5" type="ORF">KUH32_06535</name>
</gene>
<feature type="binding site" evidence="3">
    <location>
        <begin position="10"/>
        <end position="12"/>
    </location>
    <ligand>
        <name>substrate</name>
    </ligand>
</feature>
<dbReference type="RefSeq" id="WP_217777233.1">
    <property type="nucleotide sequence ID" value="NZ_JAHRWL010000001.1"/>
</dbReference>
<feature type="active site" description="Proton acceptor" evidence="3">
    <location>
        <position position="239"/>
    </location>
</feature>
<feature type="binding site" evidence="3">
    <location>
        <position position="239"/>
    </location>
    <ligand>
        <name>substrate</name>
    </ligand>
</feature>
<dbReference type="CDD" id="cd01174">
    <property type="entry name" value="ribokinase"/>
    <property type="match status" value="1"/>
</dbReference>
<dbReference type="PANTHER" id="PTHR10584:SF166">
    <property type="entry name" value="RIBOKINASE"/>
    <property type="match status" value="1"/>
</dbReference>
<feature type="binding site" evidence="3">
    <location>
        <begin position="238"/>
        <end position="239"/>
    </location>
    <ligand>
        <name>ATP</name>
        <dbReference type="ChEBI" id="CHEBI:30616"/>
    </ligand>
</feature>
<feature type="binding site" evidence="3">
    <location>
        <position position="274"/>
    </location>
    <ligand>
        <name>K(+)</name>
        <dbReference type="ChEBI" id="CHEBI:29103"/>
    </ligand>
</feature>
<dbReference type="EMBL" id="JAHRWL010000001">
    <property type="protein sequence ID" value="MBV2359423.1"/>
    <property type="molecule type" value="Genomic_DNA"/>
</dbReference>
<evidence type="ECO:0000256" key="1">
    <source>
        <dbReference type="ARBA" id="ARBA00022679"/>
    </source>
</evidence>
<dbReference type="HAMAP" id="MF_01987">
    <property type="entry name" value="Ribokinase"/>
    <property type="match status" value="1"/>
</dbReference>
<protein>
    <recommendedName>
        <fullName evidence="3">Ribokinase</fullName>
        <shortName evidence="3">RK</shortName>
        <ecNumber evidence="3">2.7.1.15</ecNumber>
    </recommendedName>
</protein>
<comment type="subunit">
    <text evidence="3">Homodimer.</text>
</comment>
<keyword evidence="2 3" id="KW-0418">Kinase</keyword>
<keyword evidence="3" id="KW-0460">Magnesium</keyword>
<keyword evidence="3" id="KW-0119">Carbohydrate metabolism</keyword>
<comment type="similarity">
    <text evidence="3">Belongs to the carbohydrate kinase PfkB family. Ribokinase subfamily.</text>
</comment>
<organism evidence="5 6">
    <name type="scientific">Thalassococcus arenae</name>
    <dbReference type="NCBI Taxonomy" id="2851652"/>
    <lineage>
        <taxon>Bacteria</taxon>
        <taxon>Pseudomonadati</taxon>
        <taxon>Pseudomonadota</taxon>
        <taxon>Alphaproteobacteria</taxon>
        <taxon>Rhodobacterales</taxon>
        <taxon>Roseobacteraceae</taxon>
        <taxon>Thalassococcus</taxon>
    </lineage>
</organism>
<proteinExistence type="inferred from homology"/>
<keyword evidence="3" id="KW-0963">Cytoplasm</keyword>
<comment type="cofactor">
    <cofactor evidence="3">
        <name>Mg(2+)</name>
        <dbReference type="ChEBI" id="CHEBI:18420"/>
    </cofactor>
    <text evidence="3">Requires a divalent cation, most likely magnesium in vivo, as an electrophilic catalyst to aid phosphoryl group transfer. It is the chelate of the metal and the nucleotide that is the actual substrate.</text>
</comment>
<keyword evidence="3" id="KW-0547">Nucleotide-binding</keyword>
<comment type="pathway">
    <text evidence="3">Carbohydrate metabolism; D-ribose degradation; D-ribose 5-phosphate from beta-D-ribopyranose: step 2/2.</text>
</comment>
<comment type="caution">
    <text evidence="3">Lacks conserved residue(s) required for the propagation of feature annotation.</text>
</comment>
<comment type="caution">
    <text evidence="5">The sequence shown here is derived from an EMBL/GenBank/DDBJ whole genome shotgun (WGS) entry which is preliminary data.</text>
</comment>
<comment type="subcellular location">
    <subcellularLocation>
        <location evidence="3">Cytoplasm</location>
    </subcellularLocation>
</comment>
<comment type="function">
    <text evidence="3">Catalyzes the phosphorylation of ribose at O-5 in a reaction requiring ATP and magnesium. The resulting D-ribose-5-phosphate can then be used either for sythesis of nucleotides, histidine, and tryptophan, or as a component of the pentose phosphate pathway.</text>
</comment>
<keyword evidence="3" id="KW-0630">Potassium</keyword>
<feature type="binding site" evidence="3">
    <location>
        <position position="233"/>
    </location>
    <ligand>
        <name>K(+)</name>
        <dbReference type="ChEBI" id="CHEBI:29103"/>
    </ligand>
</feature>